<dbReference type="Gene3D" id="2.60.40.150">
    <property type="entry name" value="C2 domain"/>
    <property type="match status" value="2"/>
</dbReference>
<organism evidence="2 3">
    <name type="scientific">Paramormyrops kingsleyae</name>
    <dbReference type="NCBI Taxonomy" id="1676925"/>
    <lineage>
        <taxon>Eukaryota</taxon>
        <taxon>Metazoa</taxon>
        <taxon>Chordata</taxon>
        <taxon>Craniata</taxon>
        <taxon>Vertebrata</taxon>
        <taxon>Euteleostomi</taxon>
        <taxon>Actinopterygii</taxon>
        <taxon>Neopterygii</taxon>
        <taxon>Teleostei</taxon>
        <taxon>Osteoglossocephala</taxon>
        <taxon>Osteoglossomorpha</taxon>
        <taxon>Osteoglossiformes</taxon>
        <taxon>Mormyridae</taxon>
        <taxon>Paramormyrops</taxon>
    </lineage>
</organism>
<dbReference type="Ensembl" id="ENSPKIT00000040921.1">
    <property type="protein sequence ID" value="ENSPKIP00000016430.1"/>
    <property type="gene ID" value="ENSPKIG00000002735.1"/>
</dbReference>
<evidence type="ECO:0000313" key="2">
    <source>
        <dbReference type="Ensembl" id="ENSPKIP00000016430.1"/>
    </source>
</evidence>
<dbReference type="STRING" id="1676925.ENSPKIP00000016430"/>
<dbReference type="PANTHER" id="PTHR46887:SF1">
    <property type="entry name" value="TANDEM C2 DOMAINS NUCLEAR PROTEIN"/>
    <property type="match status" value="1"/>
</dbReference>
<dbReference type="InterPro" id="IPR000008">
    <property type="entry name" value="C2_dom"/>
</dbReference>
<proteinExistence type="predicted"/>
<protein>
    <submittedName>
        <fullName evidence="2">Tandem C2 domains, nuclear</fullName>
    </submittedName>
</protein>
<dbReference type="AlphaFoldDB" id="A0A3B3REV1"/>
<dbReference type="InterPro" id="IPR035892">
    <property type="entry name" value="C2_domain_sf"/>
</dbReference>
<reference evidence="2" key="2">
    <citation type="submission" date="2025-09" db="UniProtKB">
        <authorList>
            <consortium name="Ensembl"/>
        </authorList>
    </citation>
    <scope>IDENTIFICATION</scope>
</reference>
<dbReference type="GO" id="GO:0005634">
    <property type="term" value="C:nucleus"/>
    <property type="evidence" value="ECO:0007669"/>
    <property type="project" value="InterPro"/>
</dbReference>
<name>A0A3B3REV1_9TELE</name>
<dbReference type="GeneTree" id="ENSGT00390000009196"/>
<dbReference type="Pfam" id="PF00168">
    <property type="entry name" value="C2"/>
    <property type="match status" value="1"/>
</dbReference>
<dbReference type="PROSITE" id="PS50004">
    <property type="entry name" value="C2"/>
    <property type="match status" value="1"/>
</dbReference>
<keyword evidence="3" id="KW-1185">Reference proteome</keyword>
<accession>A0A3B3REV1</accession>
<evidence type="ECO:0000313" key="3">
    <source>
        <dbReference type="Proteomes" id="UP000261540"/>
    </source>
</evidence>
<dbReference type="PANTHER" id="PTHR46887">
    <property type="entry name" value="TANDEM C2 DOMAINS NUCLEAR PROTEIN"/>
    <property type="match status" value="1"/>
</dbReference>
<feature type="domain" description="C2" evidence="1">
    <location>
        <begin position="274"/>
        <end position="402"/>
    </location>
</feature>
<reference evidence="2" key="1">
    <citation type="submission" date="2025-08" db="UniProtKB">
        <authorList>
            <consortium name="Ensembl"/>
        </authorList>
    </citation>
    <scope>IDENTIFICATION</scope>
</reference>
<evidence type="ECO:0000259" key="1">
    <source>
        <dbReference type="PROSITE" id="PS50004"/>
    </source>
</evidence>
<sequence>MAMECLKNCFKIFPHKNKDTGSQACFLLKAGPSSAMKAEPRRLPSENVIRVSGDYFLSKLPADGRDVPFVLPAFKSSYVQPSGSQYPVYGDDLHCICKAVTHVLHNVIVSPLQRYDSVSSVRSSVSSVRDSLGSSRSLESITLSGDEREKGKLSIRLSYQEAREQVWITLLRCKDLYFPVVFGEQQKIGIKGIITTAKPVQFKCSVKEDLELMETFVFSLSLKQLRSVGLVFRLQTYLPQKRTVGECAVSLRQLGPHETLHWLDIHAPSKASICHAELQITTCFQAVCGRIQLQVLGAQNVPSSSAPFSQSFFVKAEMYSLGKLITKKKTRVLKSSGGQVQWSETFLFPLATEEQDVCFSAKLYSRSSVRRKQFLGQNTTSDAVEQWRDTIAHPEKVVSVWHKLSREDRCMSKQ</sequence>
<dbReference type="Proteomes" id="UP000261540">
    <property type="component" value="Unplaced"/>
</dbReference>
<dbReference type="SMART" id="SM00239">
    <property type="entry name" value="C2"/>
    <property type="match status" value="1"/>
</dbReference>
<dbReference type="SUPFAM" id="SSF49562">
    <property type="entry name" value="C2 domain (Calcium/lipid-binding domain, CaLB)"/>
    <property type="match status" value="2"/>
</dbReference>
<dbReference type="InterPro" id="IPR030542">
    <property type="entry name" value="Tac2-N"/>
</dbReference>